<evidence type="ECO:0000256" key="1">
    <source>
        <dbReference type="SAM" id="MobiDB-lite"/>
    </source>
</evidence>
<dbReference type="EMBL" id="AZBU02000004">
    <property type="protein sequence ID" value="TKR81723.1"/>
    <property type="molecule type" value="Genomic_DNA"/>
</dbReference>
<reference evidence="2 3" key="1">
    <citation type="journal article" date="2015" name="Genome Biol.">
        <title>Comparative genomics of Steinernema reveals deeply conserved gene regulatory networks.</title>
        <authorList>
            <person name="Dillman A.R."/>
            <person name="Macchietto M."/>
            <person name="Porter C.F."/>
            <person name="Rogers A."/>
            <person name="Williams B."/>
            <person name="Antoshechkin I."/>
            <person name="Lee M.M."/>
            <person name="Goodwin Z."/>
            <person name="Lu X."/>
            <person name="Lewis E.E."/>
            <person name="Goodrich-Blair H."/>
            <person name="Stock S.P."/>
            <person name="Adams B.J."/>
            <person name="Sternberg P.W."/>
            <person name="Mortazavi A."/>
        </authorList>
    </citation>
    <scope>NUCLEOTIDE SEQUENCE [LARGE SCALE GENOMIC DNA]</scope>
    <source>
        <strain evidence="2 3">ALL</strain>
    </source>
</reference>
<comment type="caution">
    <text evidence="2">The sequence shown here is derived from an EMBL/GenBank/DDBJ whole genome shotgun (WGS) entry which is preliminary data.</text>
</comment>
<accession>A0A4U5NGB8</accession>
<dbReference type="STRING" id="34508.A0A4U5NGB8"/>
<evidence type="ECO:0000313" key="3">
    <source>
        <dbReference type="Proteomes" id="UP000298663"/>
    </source>
</evidence>
<feature type="compositionally biased region" description="Basic and acidic residues" evidence="1">
    <location>
        <begin position="54"/>
        <end position="72"/>
    </location>
</feature>
<protein>
    <submittedName>
        <fullName evidence="2">Uncharacterized protein</fullName>
    </submittedName>
</protein>
<name>A0A4U5NGB8_STECR</name>
<dbReference type="Proteomes" id="UP000298663">
    <property type="component" value="Unassembled WGS sequence"/>
</dbReference>
<keyword evidence="3" id="KW-1185">Reference proteome</keyword>
<reference evidence="2 3" key="2">
    <citation type="journal article" date="2019" name="G3 (Bethesda)">
        <title>Hybrid Assembly of the Genome of the Entomopathogenic Nematode Steinernema carpocapsae Identifies the X-Chromosome.</title>
        <authorList>
            <person name="Serra L."/>
            <person name="Macchietto M."/>
            <person name="Macias-Munoz A."/>
            <person name="McGill C.J."/>
            <person name="Rodriguez I.M."/>
            <person name="Rodriguez B."/>
            <person name="Murad R."/>
            <person name="Mortazavi A."/>
        </authorList>
    </citation>
    <scope>NUCLEOTIDE SEQUENCE [LARGE SCALE GENOMIC DNA]</scope>
    <source>
        <strain evidence="2 3">ALL</strain>
    </source>
</reference>
<sequence length="145" mass="16292">MLAKQTQFDFARYFINPQSLGYGNEGRKPLKKVLKKQKKKDAFQNEMKAMGNKGEQKEEANGDEHFEGRGIGDSDELGSQFTVSQQAMSAAQVAAQENVNDIKVENFIAANGRQLFSKATLTISAGHRYGLENPMEWERRRSCVT</sequence>
<gene>
    <name evidence="2" type="ORF">L596_015549</name>
</gene>
<organism evidence="2 3">
    <name type="scientific">Steinernema carpocapsae</name>
    <name type="common">Entomopathogenic nematode</name>
    <dbReference type="NCBI Taxonomy" id="34508"/>
    <lineage>
        <taxon>Eukaryota</taxon>
        <taxon>Metazoa</taxon>
        <taxon>Ecdysozoa</taxon>
        <taxon>Nematoda</taxon>
        <taxon>Chromadorea</taxon>
        <taxon>Rhabditida</taxon>
        <taxon>Tylenchina</taxon>
        <taxon>Panagrolaimomorpha</taxon>
        <taxon>Strongyloidoidea</taxon>
        <taxon>Steinernematidae</taxon>
        <taxon>Steinernema</taxon>
    </lineage>
</organism>
<proteinExistence type="predicted"/>
<feature type="region of interest" description="Disordered" evidence="1">
    <location>
        <begin position="49"/>
        <end position="77"/>
    </location>
</feature>
<dbReference type="AlphaFoldDB" id="A0A4U5NGB8"/>
<evidence type="ECO:0000313" key="2">
    <source>
        <dbReference type="EMBL" id="TKR81723.1"/>
    </source>
</evidence>